<protein>
    <submittedName>
        <fullName evidence="3">DNA glycosylase</fullName>
    </submittedName>
</protein>
<dbReference type="Gene3D" id="1.10.340.30">
    <property type="entry name" value="Hypothetical protein, domain 2"/>
    <property type="match status" value="1"/>
</dbReference>
<dbReference type="PANTHER" id="PTHR47203:SF1">
    <property type="entry name" value="HYPOTHETICAL BASE EXCISION DNA REPAIR PROTEIN (EUROFUNG)"/>
    <property type="match status" value="1"/>
</dbReference>
<feature type="region of interest" description="Disordered" evidence="1">
    <location>
        <begin position="1"/>
        <end position="39"/>
    </location>
</feature>
<dbReference type="CDD" id="cd00056">
    <property type="entry name" value="ENDO3c"/>
    <property type="match status" value="1"/>
</dbReference>
<dbReference type="Gene3D" id="1.10.1670.10">
    <property type="entry name" value="Helix-hairpin-Helix base-excision DNA repair enzymes (C-terminal)"/>
    <property type="match status" value="1"/>
</dbReference>
<name>A0AAN7BHE0_9PEZI</name>
<evidence type="ECO:0000256" key="1">
    <source>
        <dbReference type="SAM" id="MobiDB-lite"/>
    </source>
</evidence>
<dbReference type="InterPro" id="IPR023170">
    <property type="entry name" value="HhH_base_excis_C"/>
</dbReference>
<feature type="region of interest" description="Disordered" evidence="1">
    <location>
        <begin position="65"/>
        <end position="90"/>
    </location>
</feature>
<gene>
    <name evidence="3" type="ORF">QBC38DRAFT_487781</name>
</gene>
<evidence type="ECO:0000259" key="2">
    <source>
        <dbReference type="SMART" id="SM00478"/>
    </source>
</evidence>
<sequence length="361" mass="39479">MRTISTIRIPKTMAPATQRRQPSRTAKLSTTPPNPGNLAVMLIKEEPPSDDDLPLLKVKRSPLSDVIPPKKRHKTESPTSLTSIPPITSDSTSLSSKKLLAYTKHTDPSGPFPLFPHPTPSDCLLALNILSSLHGARHRPKPATLKAPSNRAGCGDSPSVLDALVRTILSQNTSDQNSSRAKKSMDTIYGRSDNWDAIVQGGQAKLEETIKCGGLGAVKSKCIYNLLQEVKAKHGEYSLESLRKIDDNDMVMKELLGFKGIGPKTASCVMLFSLGRESFAVDTHVWRISGLIGWRPGGATRDETHLHLDRRIPGDMKFGLHVLMVTHGKRCEECKAGGVVKGRCKLRKAFEGAVEDRKVKE</sequence>
<dbReference type="PANTHER" id="PTHR47203">
    <property type="match status" value="1"/>
</dbReference>
<dbReference type="SUPFAM" id="SSF48150">
    <property type="entry name" value="DNA-glycosylase"/>
    <property type="match status" value="1"/>
</dbReference>
<dbReference type="EMBL" id="MU865428">
    <property type="protein sequence ID" value="KAK4223391.1"/>
    <property type="molecule type" value="Genomic_DNA"/>
</dbReference>
<organism evidence="3 4">
    <name type="scientific">Podospora fimiseda</name>
    <dbReference type="NCBI Taxonomy" id="252190"/>
    <lineage>
        <taxon>Eukaryota</taxon>
        <taxon>Fungi</taxon>
        <taxon>Dikarya</taxon>
        <taxon>Ascomycota</taxon>
        <taxon>Pezizomycotina</taxon>
        <taxon>Sordariomycetes</taxon>
        <taxon>Sordariomycetidae</taxon>
        <taxon>Sordariales</taxon>
        <taxon>Podosporaceae</taxon>
        <taxon>Podospora</taxon>
    </lineage>
</organism>
<keyword evidence="4" id="KW-1185">Reference proteome</keyword>
<dbReference type="Pfam" id="PF00730">
    <property type="entry name" value="HhH-GPD"/>
    <property type="match status" value="1"/>
</dbReference>
<dbReference type="GO" id="GO:0006285">
    <property type="term" value="P:base-excision repair, AP site formation"/>
    <property type="evidence" value="ECO:0007669"/>
    <property type="project" value="UniProtKB-ARBA"/>
</dbReference>
<reference evidence="3" key="1">
    <citation type="journal article" date="2023" name="Mol. Phylogenet. Evol.">
        <title>Genome-scale phylogeny and comparative genomics of the fungal order Sordariales.</title>
        <authorList>
            <person name="Hensen N."/>
            <person name="Bonometti L."/>
            <person name="Westerberg I."/>
            <person name="Brannstrom I.O."/>
            <person name="Guillou S."/>
            <person name="Cros-Aarteil S."/>
            <person name="Calhoun S."/>
            <person name="Haridas S."/>
            <person name="Kuo A."/>
            <person name="Mondo S."/>
            <person name="Pangilinan J."/>
            <person name="Riley R."/>
            <person name="LaButti K."/>
            <person name="Andreopoulos B."/>
            <person name="Lipzen A."/>
            <person name="Chen C."/>
            <person name="Yan M."/>
            <person name="Daum C."/>
            <person name="Ng V."/>
            <person name="Clum A."/>
            <person name="Steindorff A."/>
            <person name="Ohm R.A."/>
            <person name="Martin F."/>
            <person name="Silar P."/>
            <person name="Natvig D.O."/>
            <person name="Lalanne C."/>
            <person name="Gautier V."/>
            <person name="Ament-Velasquez S.L."/>
            <person name="Kruys A."/>
            <person name="Hutchinson M.I."/>
            <person name="Powell A.J."/>
            <person name="Barry K."/>
            <person name="Miller A.N."/>
            <person name="Grigoriev I.V."/>
            <person name="Debuchy R."/>
            <person name="Gladieux P."/>
            <person name="Hiltunen Thoren M."/>
            <person name="Johannesson H."/>
        </authorList>
    </citation>
    <scope>NUCLEOTIDE SEQUENCE</scope>
    <source>
        <strain evidence="3">CBS 990.96</strain>
    </source>
</reference>
<dbReference type="AlphaFoldDB" id="A0AAN7BHE0"/>
<dbReference type="Proteomes" id="UP001301958">
    <property type="component" value="Unassembled WGS sequence"/>
</dbReference>
<feature type="domain" description="HhH-GPD" evidence="2">
    <location>
        <begin position="169"/>
        <end position="330"/>
    </location>
</feature>
<accession>A0AAN7BHE0</accession>
<comment type="caution">
    <text evidence="3">The sequence shown here is derived from an EMBL/GenBank/DDBJ whole genome shotgun (WGS) entry which is preliminary data.</text>
</comment>
<feature type="compositionally biased region" description="Low complexity" evidence="1">
    <location>
        <begin position="77"/>
        <end position="90"/>
    </location>
</feature>
<reference evidence="3" key="2">
    <citation type="submission" date="2023-05" db="EMBL/GenBank/DDBJ databases">
        <authorList>
            <consortium name="Lawrence Berkeley National Laboratory"/>
            <person name="Steindorff A."/>
            <person name="Hensen N."/>
            <person name="Bonometti L."/>
            <person name="Westerberg I."/>
            <person name="Brannstrom I.O."/>
            <person name="Guillou S."/>
            <person name="Cros-Aarteil S."/>
            <person name="Calhoun S."/>
            <person name="Haridas S."/>
            <person name="Kuo A."/>
            <person name="Mondo S."/>
            <person name="Pangilinan J."/>
            <person name="Riley R."/>
            <person name="Labutti K."/>
            <person name="Andreopoulos B."/>
            <person name="Lipzen A."/>
            <person name="Chen C."/>
            <person name="Yanf M."/>
            <person name="Daum C."/>
            <person name="Ng V."/>
            <person name="Clum A."/>
            <person name="Ohm R."/>
            <person name="Martin F."/>
            <person name="Silar P."/>
            <person name="Natvig D."/>
            <person name="Lalanne C."/>
            <person name="Gautier V."/>
            <person name="Ament-Velasquez S.L."/>
            <person name="Kruys A."/>
            <person name="Hutchinson M.I."/>
            <person name="Powell A.J."/>
            <person name="Barry K."/>
            <person name="Miller A.N."/>
            <person name="Grigoriev I.V."/>
            <person name="Debuchy R."/>
            <person name="Gladieux P."/>
            <person name="Thoren M.H."/>
            <person name="Johannesson H."/>
        </authorList>
    </citation>
    <scope>NUCLEOTIDE SEQUENCE</scope>
    <source>
        <strain evidence="3">CBS 990.96</strain>
    </source>
</reference>
<dbReference type="GO" id="GO:0000702">
    <property type="term" value="F:oxidized base lesion DNA N-glycosylase activity"/>
    <property type="evidence" value="ECO:0007669"/>
    <property type="project" value="UniProtKB-ARBA"/>
</dbReference>
<dbReference type="InterPro" id="IPR011257">
    <property type="entry name" value="DNA_glycosylase"/>
</dbReference>
<proteinExistence type="predicted"/>
<dbReference type="SMART" id="SM00478">
    <property type="entry name" value="ENDO3c"/>
    <property type="match status" value="1"/>
</dbReference>
<feature type="compositionally biased region" description="Polar residues" evidence="1">
    <location>
        <begin position="18"/>
        <end position="31"/>
    </location>
</feature>
<dbReference type="InterPro" id="IPR003265">
    <property type="entry name" value="HhH-GPD_domain"/>
</dbReference>
<evidence type="ECO:0000313" key="4">
    <source>
        <dbReference type="Proteomes" id="UP001301958"/>
    </source>
</evidence>
<evidence type="ECO:0000313" key="3">
    <source>
        <dbReference type="EMBL" id="KAK4223391.1"/>
    </source>
</evidence>